<keyword evidence="3" id="KW-1185">Reference proteome</keyword>
<dbReference type="GO" id="GO:0004530">
    <property type="term" value="F:deoxyribonuclease I activity"/>
    <property type="evidence" value="ECO:0007669"/>
    <property type="project" value="InterPro"/>
</dbReference>
<dbReference type="Pfam" id="PF21111">
    <property type="entry name" value="CDI_toxin_EC869_like"/>
    <property type="match status" value="1"/>
</dbReference>
<evidence type="ECO:0000313" key="2">
    <source>
        <dbReference type="EMBL" id="OPX41886.1"/>
    </source>
</evidence>
<dbReference type="OrthoDB" id="1899157at2"/>
<dbReference type="PANTHER" id="PTHR32305:SF15">
    <property type="entry name" value="PROTEIN RHSA-RELATED"/>
    <property type="match status" value="1"/>
</dbReference>
<proteinExistence type="predicted"/>
<dbReference type="Proteomes" id="UP000191554">
    <property type="component" value="Unassembled WGS sequence"/>
</dbReference>
<gene>
    <name evidence="2" type="primary">wapA_16</name>
    <name evidence="2" type="ORF">CLHUN_42390</name>
</gene>
<dbReference type="InterPro" id="IPR033799">
    <property type="entry name" value="CdiA_EC869-like"/>
</dbReference>
<dbReference type="InterPro" id="IPR022385">
    <property type="entry name" value="Rhs_assc_core"/>
</dbReference>
<dbReference type="NCBIfam" id="TIGR03696">
    <property type="entry name" value="Rhs_assc_core"/>
    <property type="match status" value="1"/>
</dbReference>
<dbReference type="PANTHER" id="PTHR32305">
    <property type="match status" value="1"/>
</dbReference>
<protein>
    <submittedName>
        <fullName evidence="2">tRNA(Glu)-specific nuclease WapA</fullName>
        <ecNumber evidence="2">3.1.-.-</ecNumber>
    </submittedName>
</protein>
<keyword evidence="2" id="KW-0378">Hydrolase</keyword>
<dbReference type="EMBL" id="MZGX01000045">
    <property type="protein sequence ID" value="OPX41886.1"/>
    <property type="molecule type" value="Genomic_DNA"/>
</dbReference>
<name>A0A1V4SEE9_RUMHU</name>
<evidence type="ECO:0000313" key="3">
    <source>
        <dbReference type="Proteomes" id="UP000191554"/>
    </source>
</evidence>
<dbReference type="EC" id="3.1.-.-" evidence="2"/>
<feature type="domain" description="CdiA toxin EC869-like" evidence="1">
    <location>
        <begin position="324"/>
        <end position="410"/>
    </location>
</feature>
<reference evidence="2 3" key="1">
    <citation type="submission" date="2017-03" db="EMBL/GenBank/DDBJ databases">
        <title>Genome sequence of Clostridium hungatei DSM 14427.</title>
        <authorList>
            <person name="Poehlein A."/>
            <person name="Daniel R."/>
        </authorList>
    </citation>
    <scope>NUCLEOTIDE SEQUENCE [LARGE SCALE GENOMIC DNA]</scope>
    <source>
        <strain evidence="2 3">DSM 14427</strain>
    </source>
</reference>
<dbReference type="STRING" id="48256.CLHUN_42390"/>
<sequence length="413" mass="46548">MKPKHRVRVKAKATITANTENSITINEYDGLNQLVKVTEGSNTYSYTHNWDGLRASKTVNGVTTNHIWDGDQMVLEIDGAGNVSNKYIRGINLIYAEESANRRYFLYNGHGDTVQLTSTTGSSIKVYDYDAFGNEKNIDPNDTNLFRYCGEYFDKETGTIYLRARYYDPGIGRFITEDSYWGKDSDPLSLNLYTYCYSDPIMYSDPSGNIPVETILDVLSIGWSFSDFVRNPSWANFGYLAWDVAATIVPYAPGSYTAKGIKAGTKILSRADEYTKTGVWAMKAFDRGWEIEKALGGWGNNFPVIDWAIKEFRNGKGYLSDIKSIKSIDITAKTYQKSSNLKSLLKGYVNDLANFSEAKFEKVNYYVMDGTSRTLEIAIPAVEMTADQAKVFKYITDYAKSEKNINVVVKIIK</sequence>
<dbReference type="Gene3D" id="3.40.1350.110">
    <property type="match status" value="1"/>
</dbReference>
<dbReference type="Gene3D" id="2.180.10.10">
    <property type="entry name" value="RHS repeat-associated core"/>
    <property type="match status" value="1"/>
</dbReference>
<evidence type="ECO:0000259" key="1">
    <source>
        <dbReference type="Pfam" id="PF21111"/>
    </source>
</evidence>
<dbReference type="AlphaFoldDB" id="A0A1V4SEE9"/>
<dbReference type="InterPro" id="IPR050708">
    <property type="entry name" value="T6SS_VgrG/RHS"/>
</dbReference>
<comment type="caution">
    <text evidence="2">The sequence shown here is derived from an EMBL/GenBank/DDBJ whole genome shotgun (WGS) entry which is preliminary data.</text>
</comment>
<accession>A0A1V4SEE9</accession>
<organism evidence="2 3">
    <name type="scientific">Ruminiclostridium hungatei</name>
    <name type="common">Clostridium hungatei</name>
    <dbReference type="NCBI Taxonomy" id="48256"/>
    <lineage>
        <taxon>Bacteria</taxon>
        <taxon>Bacillati</taxon>
        <taxon>Bacillota</taxon>
        <taxon>Clostridia</taxon>
        <taxon>Eubacteriales</taxon>
        <taxon>Oscillospiraceae</taxon>
        <taxon>Ruminiclostridium</taxon>
    </lineage>
</organism>